<dbReference type="Gene3D" id="3.30.40.10">
    <property type="entry name" value="Zinc/RING finger domain, C3HC4 (zinc finger)"/>
    <property type="match status" value="1"/>
</dbReference>
<dbReference type="KEGG" id="fcy:FRACYDRAFT_232984"/>
<feature type="compositionally biased region" description="Basic and acidic residues" evidence="6">
    <location>
        <begin position="1"/>
        <end position="25"/>
    </location>
</feature>
<dbReference type="InterPro" id="IPR011011">
    <property type="entry name" value="Znf_FYVE_PHD"/>
</dbReference>
<gene>
    <name evidence="8" type="ORF">FRACYDRAFT_232984</name>
</gene>
<feature type="region of interest" description="Disordered" evidence="6">
    <location>
        <begin position="221"/>
        <end position="248"/>
    </location>
</feature>
<evidence type="ECO:0000256" key="6">
    <source>
        <dbReference type="SAM" id="MobiDB-lite"/>
    </source>
</evidence>
<dbReference type="SMART" id="SM00355">
    <property type="entry name" value="ZnF_C2H2"/>
    <property type="match status" value="4"/>
</dbReference>
<evidence type="ECO:0000256" key="3">
    <source>
        <dbReference type="ARBA" id="ARBA00022771"/>
    </source>
</evidence>
<keyword evidence="2" id="KW-0677">Repeat</keyword>
<dbReference type="InterPro" id="IPR013083">
    <property type="entry name" value="Znf_RING/FYVE/PHD"/>
</dbReference>
<feature type="compositionally biased region" description="Basic and acidic residues" evidence="6">
    <location>
        <begin position="46"/>
        <end position="60"/>
    </location>
</feature>
<dbReference type="SUPFAM" id="SSF57903">
    <property type="entry name" value="FYVE/PHD zinc finger"/>
    <property type="match status" value="1"/>
</dbReference>
<sequence length="865" mass="99739">MSAKDELSMEKSDEQIVHFCNIDENKVEEEEEKEDNDEGVNDDNTNEGKDNKDKKIEAAKTSKRPKKKVIPKKMMNEQQQQQHNNNNNNNTAVHACPNCNKSFRTKSGIKYHIDRKVCRKINGKKAKDQQPSDSSNTKKKEKESVENDSGNNRRNGDDHEDQDDSHGKKGRQHKRQKREENNETMKCPHCEKILKTKKGLQYHIDNYVCRIDECTDPKIIATSKSTPNKKRNTEPSTGSSKTNKNRGALHDRTCPICQAVFTSVNGRNYHVKNNVCERRPHPIPEKSVSNRSRRPASTPVKRPLKQVPPFHILTPGDRFVTPFGIVEVVKDDRAIPTVKMLPADVTQQYRKYSRLRASDKRITMADIKQSSRLRIRRNNINALYEKKGRANRRSVFEAYFDGDPVHMKSVIAASESISESSRFSDVVNPKEPPNSFPDRIVECTRVADQQLHVLDCGNFKNTVKRNAKQEGKIFLQRRLLTKRYDEHDRVYNCDDCGHKFGTPQMLKAHADRTPSMCIKNARINTTRREQVKNKIEREMTDFIRFGIKRKYPTKRKNTAITGNDQPREMYKKKKSESIIYPEVVLALGFKLLAKSIPHDSNSSVVNCTNRANKVPKKSIYIMEAEPDVVLHNLQEELERQQRKADDQMYGSMYAEVYRSLNFKFPGKKKGANVGNKIGKKIRRKRAVKPKPPPPPIPIPPAIDSRALIDEVDAGRWPSINRNVEVSHDVLCVICKKDGELLCCTFCHIAEHLKCIRQRFTIKKPEPDEDFMCHKCMQTILARRNRAEKRRLEKQVSTENKIQQELLSETRKNPGEGNEYHYMAAQAQDVNELVELLKDSQLRLRQSIETSKMNSIRRRIISGVYP</sequence>
<feature type="compositionally biased region" description="Basic and acidic residues" evidence="6">
    <location>
        <begin position="125"/>
        <end position="145"/>
    </location>
</feature>
<dbReference type="EMBL" id="KV784353">
    <property type="protein sequence ID" value="OEU22821.1"/>
    <property type="molecule type" value="Genomic_DNA"/>
</dbReference>
<evidence type="ECO:0000256" key="2">
    <source>
        <dbReference type="ARBA" id="ARBA00022737"/>
    </source>
</evidence>
<feature type="compositionally biased region" description="Low complexity" evidence="6">
    <location>
        <begin position="72"/>
        <end position="90"/>
    </location>
</feature>
<organism evidence="8 9">
    <name type="scientific">Fragilariopsis cylindrus CCMP1102</name>
    <dbReference type="NCBI Taxonomy" id="635003"/>
    <lineage>
        <taxon>Eukaryota</taxon>
        <taxon>Sar</taxon>
        <taxon>Stramenopiles</taxon>
        <taxon>Ochrophyta</taxon>
        <taxon>Bacillariophyta</taxon>
        <taxon>Bacillariophyceae</taxon>
        <taxon>Bacillariophycidae</taxon>
        <taxon>Bacillariales</taxon>
        <taxon>Bacillariaceae</taxon>
        <taxon>Fragilariopsis</taxon>
    </lineage>
</organism>
<dbReference type="SMART" id="SM00249">
    <property type="entry name" value="PHD"/>
    <property type="match status" value="1"/>
</dbReference>
<evidence type="ECO:0000256" key="1">
    <source>
        <dbReference type="ARBA" id="ARBA00022723"/>
    </source>
</evidence>
<feature type="compositionally biased region" description="Acidic residues" evidence="6">
    <location>
        <begin position="26"/>
        <end position="45"/>
    </location>
</feature>
<name>A0A1E7FXE2_9STRA</name>
<feature type="region of interest" description="Disordered" evidence="6">
    <location>
        <begin position="278"/>
        <end position="303"/>
    </location>
</feature>
<dbReference type="OrthoDB" id="787137at2759"/>
<keyword evidence="1" id="KW-0479">Metal-binding</keyword>
<dbReference type="PANTHER" id="PTHR24379">
    <property type="entry name" value="KRAB AND ZINC FINGER DOMAIN-CONTAINING"/>
    <property type="match status" value="1"/>
</dbReference>
<feature type="region of interest" description="Disordered" evidence="6">
    <location>
        <begin position="121"/>
        <end position="185"/>
    </location>
</feature>
<feature type="region of interest" description="Disordered" evidence="6">
    <location>
        <begin position="1"/>
        <end position="93"/>
    </location>
</feature>
<evidence type="ECO:0000256" key="4">
    <source>
        <dbReference type="ARBA" id="ARBA00022833"/>
    </source>
</evidence>
<dbReference type="InParanoid" id="A0A1E7FXE2"/>
<feature type="domain" description="PHD-type" evidence="7">
    <location>
        <begin position="728"/>
        <end position="778"/>
    </location>
</feature>
<keyword evidence="3 5" id="KW-0863">Zinc-finger</keyword>
<evidence type="ECO:0000259" key="7">
    <source>
        <dbReference type="PROSITE" id="PS50016"/>
    </source>
</evidence>
<dbReference type="PANTHER" id="PTHR24379:SF121">
    <property type="entry name" value="C2H2-TYPE DOMAIN-CONTAINING PROTEIN"/>
    <property type="match status" value="1"/>
</dbReference>
<dbReference type="PROSITE" id="PS50016">
    <property type="entry name" value="ZF_PHD_2"/>
    <property type="match status" value="1"/>
</dbReference>
<dbReference type="GO" id="GO:0008270">
    <property type="term" value="F:zinc ion binding"/>
    <property type="evidence" value="ECO:0007669"/>
    <property type="project" value="UniProtKB-KW"/>
</dbReference>
<evidence type="ECO:0000313" key="8">
    <source>
        <dbReference type="EMBL" id="OEU22821.1"/>
    </source>
</evidence>
<dbReference type="Pfam" id="PF00096">
    <property type="entry name" value="zf-C2H2"/>
    <property type="match status" value="1"/>
</dbReference>
<evidence type="ECO:0000313" key="9">
    <source>
        <dbReference type="Proteomes" id="UP000095751"/>
    </source>
</evidence>
<feature type="compositionally biased region" description="Basic residues" evidence="6">
    <location>
        <begin position="61"/>
        <end position="71"/>
    </location>
</feature>
<keyword evidence="9" id="KW-1185">Reference proteome</keyword>
<keyword evidence="4" id="KW-0862">Zinc</keyword>
<dbReference type="InterPro" id="IPR019787">
    <property type="entry name" value="Znf_PHD-finger"/>
</dbReference>
<reference evidence="8 9" key="1">
    <citation type="submission" date="2016-09" db="EMBL/GenBank/DDBJ databases">
        <title>Extensive genetic diversity and differential bi-allelic expression allows diatom success in the polar Southern Ocean.</title>
        <authorList>
            <consortium name="DOE Joint Genome Institute"/>
            <person name="Mock T."/>
            <person name="Otillar R.P."/>
            <person name="Strauss J."/>
            <person name="Dupont C."/>
            <person name="Frickenhaus S."/>
            <person name="Maumus F."/>
            <person name="Mcmullan M."/>
            <person name="Sanges R."/>
            <person name="Schmutz J."/>
            <person name="Toseland A."/>
            <person name="Valas R."/>
            <person name="Veluchamy A."/>
            <person name="Ward B.J."/>
            <person name="Allen A."/>
            <person name="Barry K."/>
            <person name="Falciatore A."/>
            <person name="Ferrante M."/>
            <person name="Fortunato A.E."/>
            <person name="Gloeckner G."/>
            <person name="Gruber A."/>
            <person name="Hipkin R."/>
            <person name="Janech M."/>
            <person name="Kroth P."/>
            <person name="Leese F."/>
            <person name="Lindquist E."/>
            <person name="Lyon B.R."/>
            <person name="Martin J."/>
            <person name="Mayer C."/>
            <person name="Parker M."/>
            <person name="Quesneville H."/>
            <person name="Raymond J."/>
            <person name="Uhlig C."/>
            <person name="Valentin K.U."/>
            <person name="Worden A.Z."/>
            <person name="Armbrust E.V."/>
            <person name="Bowler C."/>
            <person name="Green B."/>
            <person name="Moulton V."/>
            <person name="Van Oosterhout C."/>
            <person name="Grigoriev I."/>
        </authorList>
    </citation>
    <scope>NUCLEOTIDE SEQUENCE [LARGE SCALE GENOMIC DNA]</scope>
    <source>
        <strain evidence="8 9">CCMP1102</strain>
    </source>
</reference>
<protein>
    <recommendedName>
        <fullName evidence="7">PHD-type domain-containing protein</fullName>
    </recommendedName>
</protein>
<proteinExistence type="predicted"/>
<evidence type="ECO:0000256" key="5">
    <source>
        <dbReference type="PROSITE-ProRule" id="PRU00146"/>
    </source>
</evidence>
<dbReference type="InterPro" id="IPR001965">
    <property type="entry name" value="Znf_PHD"/>
</dbReference>
<dbReference type="Proteomes" id="UP000095751">
    <property type="component" value="Unassembled WGS sequence"/>
</dbReference>
<dbReference type="AlphaFoldDB" id="A0A1E7FXE2"/>
<accession>A0A1E7FXE2</accession>
<dbReference type="InterPro" id="IPR013087">
    <property type="entry name" value="Znf_C2H2_type"/>
</dbReference>